<evidence type="ECO:0000313" key="2">
    <source>
        <dbReference type="Proteomes" id="UP000827872"/>
    </source>
</evidence>
<organism evidence="1 2">
    <name type="scientific">Sphaerodactylus townsendi</name>
    <dbReference type="NCBI Taxonomy" id="933632"/>
    <lineage>
        <taxon>Eukaryota</taxon>
        <taxon>Metazoa</taxon>
        <taxon>Chordata</taxon>
        <taxon>Craniata</taxon>
        <taxon>Vertebrata</taxon>
        <taxon>Euteleostomi</taxon>
        <taxon>Lepidosauria</taxon>
        <taxon>Squamata</taxon>
        <taxon>Bifurcata</taxon>
        <taxon>Gekkota</taxon>
        <taxon>Sphaerodactylidae</taxon>
        <taxon>Sphaerodactylus</taxon>
    </lineage>
</organism>
<dbReference type="EMBL" id="CM037618">
    <property type="protein sequence ID" value="KAH7999121.1"/>
    <property type="molecule type" value="Genomic_DNA"/>
</dbReference>
<proteinExistence type="predicted"/>
<protein>
    <submittedName>
        <fullName evidence="1">Uncharacterized protein</fullName>
    </submittedName>
</protein>
<reference evidence="1" key="1">
    <citation type="submission" date="2021-08" db="EMBL/GenBank/DDBJ databases">
        <title>The first chromosome-level gecko genome reveals the dynamic sex chromosomes of Neotropical dwarf geckos (Sphaerodactylidae: Sphaerodactylus).</title>
        <authorList>
            <person name="Pinto B.J."/>
            <person name="Keating S.E."/>
            <person name="Gamble T."/>
        </authorList>
    </citation>
    <scope>NUCLEOTIDE SEQUENCE</scope>
    <source>
        <strain evidence="1">TG3544</strain>
    </source>
</reference>
<comment type="caution">
    <text evidence="1">The sequence shown here is derived from an EMBL/GenBank/DDBJ whole genome shotgun (WGS) entry which is preliminary data.</text>
</comment>
<name>A0ACB8F1J3_9SAUR</name>
<keyword evidence="2" id="KW-1185">Reference proteome</keyword>
<sequence>MADPEVFGCQRDEYFFCFPYARSSFVAGAPLKSPECLQLVAQEKGKTQHSPPFEDFINLSPCPSTTTFHHMSNCLLSPCYEYVIVYIDCVAVFSDLWGEHLKHLHPVFL</sequence>
<dbReference type="Proteomes" id="UP000827872">
    <property type="component" value="Linkage Group LG05"/>
</dbReference>
<accession>A0ACB8F1J3</accession>
<gene>
    <name evidence="1" type="ORF">K3G42_005480</name>
</gene>
<evidence type="ECO:0000313" key="1">
    <source>
        <dbReference type="EMBL" id="KAH7999121.1"/>
    </source>
</evidence>